<protein>
    <submittedName>
        <fullName evidence="2">Uncharacterized protein</fullName>
    </submittedName>
</protein>
<name>A0A544TPN0_9BACI</name>
<comment type="caution">
    <text evidence="2">The sequence shown here is derived from an EMBL/GenBank/DDBJ whole genome shotgun (WGS) entry which is preliminary data.</text>
</comment>
<keyword evidence="3" id="KW-1185">Reference proteome</keyword>
<dbReference type="OrthoDB" id="2883551at2"/>
<dbReference type="Proteomes" id="UP000316626">
    <property type="component" value="Unassembled WGS sequence"/>
</dbReference>
<organism evidence="2 3">
    <name type="scientific">Psychrobacillus vulpis</name>
    <dbReference type="NCBI Taxonomy" id="2325572"/>
    <lineage>
        <taxon>Bacteria</taxon>
        <taxon>Bacillati</taxon>
        <taxon>Bacillota</taxon>
        <taxon>Bacilli</taxon>
        <taxon>Bacillales</taxon>
        <taxon>Bacillaceae</taxon>
        <taxon>Psychrobacillus</taxon>
    </lineage>
</organism>
<evidence type="ECO:0000313" key="2">
    <source>
        <dbReference type="EMBL" id="TQR19411.1"/>
    </source>
</evidence>
<dbReference type="AlphaFoldDB" id="A0A544TPN0"/>
<keyword evidence="1" id="KW-1133">Transmembrane helix</keyword>
<dbReference type="EMBL" id="VDGI01000013">
    <property type="protein sequence ID" value="TQR19411.1"/>
    <property type="molecule type" value="Genomic_DNA"/>
</dbReference>
<sequence length="120" mass="14158">MKKKLSIKIKKLLSYLFIMTILCCLSYILVYQASFLPNGYEIVKKQNDGLTIKSFNLIGKEKSIHTILFREEETWRVDDITYQVKRHKESLWLLFSTVSISSTLIVMHIRNGVKIWRAIF</sequence>
<accession>A0A544TPN0</accession>
<evidence type="ECO:0000313" key="3">
    <source>
        <dbReference type="Proteomes" id="UP000316626"/>
    </source>
</evidence>
<gene>
    <name evidence="2" type="ORF">FG384_12225</name>
</gene>
<feature type="transmembrane region" description="Helical" evidence="1">
    <location>
        <begin position="91"/>
        <end position="109"/>
    </location>
</feature>
<feature type="transmembrane region" description="Helical" evidence="1">
    <location>
        <begin position="12"/>
        <end position="30"/>
    </location>
</feature>
<reference evidence="2 3" key="1">
    <citation type="submission" date="2019-06" db="EMBL/GenBank/DDBJ databases">
        <title>Psychrobacillus vulpis sp. nov., a new species isolated from feces of a red fox that inhabits in The Tablas de Daimiel Natural Park, Albacete, Spain.</title>
        <authorList>
            <person name="Rodriguez M."/>
            <person name="Reina J.C."/>
            <person name="Bejar V."/>
            <person name="Llamas I."/>
        </authorList>
    </citation>
    <scope>NUCLEOTIDE SEQUENCE [LARGE SCALE GENOMIC DNA]</scope>
    <source>
        <strain evidence="2 3">Z8</strain>
    </source>
</reference>
<keyword evidence="1" id="KW-0472">Membrane</keyword>
<evidence type="ECO:0000256" key="1">
    <source>
        <dbReference type="SAM" id="Phobius"/>
    </source>
</evidence>
<dbReference type="RefSeq" id="WP_142642889.1">
    <property type="nucleotide sequence ID" value="NZ_VDGI01000013.1"/>
</dbReference>
<keyword evidence="1" id="KW-0812">Transmembrane</keyword>
<proteinExistence type="predicted"/>